<dbReference type="GO" id="GO:0009243">
    <property type="term" value="P:O antigen biosynthetic process"/>
    <property type="evidence" value="ECO:0007669"/>
    <property type="project" value="UniProtKB-UniPathway"/>
</dbReference>
<dbReference type="InterPro" id="IPR036291">
    <property type="entry name" value="NAD(P)-bd_dom_sf"/>
</dbReference>
<evidence type="ECO:0000256" key="3">
    <source>
        <dbReference type="ARBA" id="ARBA00012929"/>
    </source>
</evidence>
<dbReference type="GO" id="GO:0019305">
    <property type="term" value="P:dTDP-rhamnose biosynthetic process"/>
    <property type="evidence" value="ECO:0007669"/>
    <property type="project" value="UniProtKB-UniPathway"/>
</dbReference>
<name>A0A1H7HMU2_9GAMM</name>
<proteinExistence type="inferred from homology"/>
<evidence type="ECO:0000256" key="4">
    <source>
        <dbReference type="ARBA" id="ARBA00017099"/>
    </source>
</evidence>
<evidence type="ECO:0000313" key="8">
    <source>
        <dbReference type="EMBL" id="SEK50772.1"/>
    </source>
</evidence>
<dbReference type="EMBL" id="FOAS01000003">
    <property type="protein sequence ID" value="SEK50772.1"/>
    <property type="molecule type" value="Genomic_DNA"/>
</dbReference>
<dbReference type="InterPro" id="IPR029903">
    <property type="entry name" value="RmlD-like-bd"/>
</dbReference>
<evidence type="ECO:0000256" key="2">
    <source>
        <dbReference type="ARBA" id="ARBA00010944"/>
    </source>
</evidence>
<reference evidence="8 9" key="1">
    <citation type="submission" date="2016-10" db="EMBL/GenBank/DDBJ databases">
        <authorList>
            <person name="de Groot N.N."/>
        </authorList>
    </citation>
    <scope>NUCLEOTIDE SEQUENCE [LARGE SCALE GENOMIC DNA]</scope>
    <source>
        <strain evidence="8 9">JCM 19513</strain>
    </source>
</reference>
<keyword evidence="6" id="KW-0521">NADP</keyword>
<dbReference type="Gene3D" id="3.40.50.720">
    <property type="entry name" value="NAD(P)-binding Rossmann-like Domain"/>
    <property type="match status" value="1"/>
</dbReference>
<evidence type="ECO:0000313" key="9">
    <source>
        <dbReference type="Proteomes" id="UP000185766"/>
    </source>
</evidence>
<comment type="similarity">
    <text evidence="2 6">Belongs to the dTDP-4-dehydrorhamnose reductase family.</text>
</comment>
<gene>
    <name evidence="8" type="ORF">SAMN05216214_10318</name>
</gene>
<comment type="pathway">
    <text evidence="1 6">Carbohydrate biosynthesis; dTDP-L-rhamnose biosynthesis.</text>
</comment>
<sequence length="287" mass="31031">MKILLTGINGQVGAAIQQALSRSTLPHELIALDRHRLDLSESTSIERALDAHQPDIIINPAAYTAVDQAESDQDAAFAINAIAPKQLAEGAARLGIPLIHFSTDYVFNGSKQGAWLESDTPQPLNVYGASKLAGEQAIAASGCAHVILRTSWVYSGGGKNFYLTMRRLLSQRDAVNVVDDQFGTPTPAGWLAEVVLQLLDRWQAGQWHSGIYHCTPTGVTHWLGFAEAIAAQLASEQRLTAKLSGIPSSDYPTPAQRPANSQLCCNKLRGTWAIALPDWQSAFTTYL</sequence>
<dbReference type="SUPFAM" id="SSF51735">
    <property type="entry name" value="NAD(P)-binding Rossmann-fold domains"/>
    <property type="match status" value="1"/>
</dbReference>
<comment type="function">
    <text evidence="6">Catalyzes the reduction of dTDP-6-deoxy-L-lyxo-4-hexulose to yield dTDP-L-rhamnose.</text>
</comment>
<dbReference type="GO" id="GO:0008831">
    <property type="term" value="F:dTDP-4-dehydrorhamnose reductase activity"/>
    <property type="evidence" value="ECO:0007669"/>
    <property type="project" value="UniProtKB-EC"/>
</dbReference>
<dbReference type="UniPathway" id="UPA00124"/>
<accession>A0A1H7HMU2</accession>
<dbReference type="STRING" id="1429083.GCA_001885685_01615"/>
<comment type="catalytic activity">
    <reaction evidence="5 6">
        <text>dTDP-beta-L-rhamnose + NADP(+) = dTDP-4-dehydro-beta-L-rhamnose + NADPH + H(+)</text>
        <dbReference type="Rhea" id="RHEA:21796"/>
        <dbReference type="ChEBI" id="CHEBI:15378"/>
        <dbReference type="ChEBI" id="CHEBI:57510"/>
        <dbReference type="ChEBI" id="CHEBI:57783"/>
        <dbReference type="ChEBI" id="CHEBI:58349"/>
        <dbReference type="ChEBI" id="CHEBI:62830"/>
        <dbReference type="EC" id="1.1.1.133"/>
    </reaction>
</comment>
<dbReference type="FunFam" id="3.40.50.720:FF:000159">
    <property type="entry name" value="dTDP-4-dehydrorhamnose reductase"/>
    <property type="match status" value="1"/>
</dbReference>
<evidence type="ECO:0000259" key="7">
    <source>
        <dbReference type="Pfam" id="PF04321"/>
    </source>
</evidence>
<dbReference type="RefSeq" id="WP_074865049.1">
    <property type="nucleotide sequence ID" value="NZ_FOAS01000003.1"/>
</dbReference>
<feature type="domain" description="RmlD-like substrate binding" evidence="7">
    <location>
        <begin position="1"/>
        <end position="286"/>
    </location>
</feature>
<dbReference type="InterPro" id="IPR005913">
    <property type="entry name" value="dTDP_dehydrorham_reduct"/>
</dbReference>
<evidence type="ECO:0000256" key="5">
    <source>
        <dbReference type="ARBA" id="ARBA00048200"/>
    </source>
</evidence>
<dbReference type="UniPathway" id="UPA00281"/>
<comment type="cofactor">
    <cofactor evidence="6">
        <name>Mg(2+)</name>
        <dbReference type="ChEBI" id="CHEBI:18420"/>
    </cofactor>
    <text evidence="6">Binds 1 Mg(2+) ion per monomer.</text>
</comment>
<evidence type="ECO:0000256" key="1">
    <source>
        <dbReference type="ARBA" id="ARBA00004781"/>
    </source>
</evidence>
<dbReference type="AlphaFoldDB" id="A0A1H7HMU2"/>
<dbReference type="PANTHER" id="PTHR10491:SF4">
    <property type="entry name" value="METHIONINE ADENOSYLTRANSFERASE 2 SUBUNIT BETA"/>
    <property type="match status" value="1"/>
</dbReference>
<dbReference type="EC" id="1.1.1.133" evidence="3 6"/>
<evidence type="ECO:0000256" key="6">
    <source>
        <dbReference type="RuleBase" id="RU364082"/>
    </source>
</evidence>
<keyword evidence="9" id="KW-1185">Reference proteome</keyword>
<dbReference type="PANTHER" id="PTHR10491">
    <property type="entry name" value="DTDP-4-DEHYDRORHAMNOSE REDUCTASE"/>
    <property type="match status" value="1"/>
</dbReference>
<protein>
    <recommendedName>
        <fullName evidence="4 6">dTDP-4-dehydrorhamnose reductase</fullName>
        <ecNumber evidence="3 6">1.1.1.133</ecNumber>
    </recommendedName>
</protein>
<dbReference type="CDD" id="cd05254">
    <property type="entry name" value="dTDP_HR_like_SDR_e"/>
    <property type="match status" value="1"/>
</dbReference>
<dbReference type="Gene3D" id="3.90.25.10">
    <property type="entry name" value="UDP-galactose 4-epimerase, domain 1"/>
    <property type="match status" value="1"/>
</dbReference>
<dbReference type="Pfam" id="PF04321">
    <property type="entry name" value="RmlD_sub_bind"/>
    <property type="match status" value="1"/>
</dbReference>
<dbReference type="NCBIfam" id="TIGR01214">
    <property type="entry name" value="rmlD"/>
    <property type="match status" value="1"/>
</dbReference>
<keyword evidence="6" id="KW-0560">Oxidoreductase</keyword>
<dbReference type="Proteomes" id="UP000185766">
    <property type="component" value="Unassembled WGS sequence"/>
</dbReference>
<organism evidence="8 9">
    <name type="scientific">Atopomonas hussainii</name>
    <dbReference type="NCBI Taxonomy" id="1429083"/>
    <lineage>
        <taxon>Bacteria</taxon>
        <taxon>Pseudomonadati</taxon>
        <taxon>Pseudomonadota</taxon>
        <taxon>Gammaproteobacteria</taxon>
        <taxon>Pseudomonadales</taxon>
        <taxon>Pseudomonadaceae</taxon>
        <taxon>Atopomonas</taxon>
    </lineage>
</organism>
<dbReference type="GO" id="GO:0005829">
    <property type="term" value="C:cytosol"/>
    <property type="evidence" value="ECO:0007669"/>
    <property type="project" value="TreeGrafter"/>
</dbReference>